<proteinExistence type="inferred from homology"/>
<dbReference type="Gene3D" id="1.10.1740.10">
    <property type="match status" value="1"/>
</dbReference>
<evidence type="ECO:0000256" key="3">
    <source>
        <dbReference type="ARBA" id="ARBA00023082"/>
    </source>
</evidence>
<comment type="similarity">
    <text evidence="1">Belongs to the sigma-70 factor family. ECF subfamily.</text>
</comment>
<keyword evidence="9" id="KW-1185">Reference proteome</keyword>
<dbReference type="Gene3D" id="1.10.10.10">
    <property type="entry name" value="Winged helix-like DNA-binding domain superfamily/Winged helix DNA-binding domain"/>
    <property type="match status" value="1"/>
</dbReference>
<sequence>MAAARRQRIETYLDRLYGYALSLAHDREAARDLVQDCVVRALGARRVPEDESAYRAWLFRILRNRFLDTQRRKGRQVLEQTDDDANAGSTPPTMGERPLIDSLTVRRGLSRLSPAHQEILALIDIAGFSYAETASLLQVPNGTVMSRLSRARAALLTAIEDDNVIPLRPRNGRSAR</sequence>
<evidence type="ECO:0000256" key="5">
    <source>
        <dbReference type="SAM" id="MobiDB-lite"/>
    </source>
</evidence>
<feature type="region of interest" description="Disordered" evidence="5">
    <location>
        <begin position="74"/>
        <end position="100"/>
    </location>
</feature>
<keyword evidence="3" id="KW-0731">Sigma factor</keyword>
<protein>
    <submittedName>
        <fullName evidence="8">RNA polymerase sigma factor</fullName>
    </submittedName>
</protein>
<keyword evidence="2" id="KW-0805">Transcription regulation</keyword>
<accession>A0ABT5YLY3</accession>
<evidence type="ECO:0000256" key="4">
    <source>
        <dbReference type="ARBA" id="ARBA00023163"/>
    </source>
</evidence>
<dbReference type="InterPro" id="IPR014284">
    <property type="entry name" value="RNA_pol_sigma-70_dom"/>
</dbReference>
<dbReference type="InterPro" id="IPR039425">
    <property type="entry name" value="RNA_pol_sigma-70-like"/>
</dbReference>
<dbReference type="Pfam" id="PF04542">
    <property type="entry name" value="Sigma70_r2"/>
    <property type="match status" value="1"/>
</dbReference>
<dbReference type="InterPro" id="IPR013249">
    <property type="entry name" value="RNA_pol_sigma70_r4_t2"/>
</dbReference>
<gene>
    <name evidence="8" type="ORF">P2G67_04720</name>
</gene>
<comment type="caution">
    <text evidence="8">The sequence shown here is derived from an EMBL/GenBank/DDBJ whole genome shotgun (WGS) entry which is preliminary data.</text>
</comment>
<evidence type="ECO:0000256" key="1">
    <source>
        <dbReference type="ARBA" id="ARBA00010641"/>
    </source>
</evidence>
<reference evidence="8 9" key="1">
    <citation type="submission" date="2023-03" db="EMBL/GenBank/DDBJ databases">
        <title>Fodinicurvata sp. CAU 1616 isolated from sea sendiment.</title>
        <authorList>
            <person name="Kim W."/>
        </authorList>
    </citation>
    <scope>NUCLEOTIDE SEQUENCE [LARGE SCALE GENOMIC DNA]</scope>
    <source>
        <strain evidence="8 9">CAU 1616</strain>
    </source>
</reference>
<dbReference type="CDD" id="cd06171">
    <property type="entry name" value="Sigma70_r4"/>
    <property type="match status" value="1"/>
</dbReference>
<dbReference type="InterPro" id="IPR013324">
    <property type="entry name" value="RNA_pol_sigma_r3/r4-like"/>
</dbReference>
<dbReference type="PANTHER" id="PTHR43133:SF25">
    <property type="entry name" value="RNA POLYMERASE SIGMA FACTOR RFAY-RELATED"/>
    <property type="match status" value="1"/>
</dbReference>
<name>A0ABT5YLY3_9PROT</name>
<dbReference type="InterPro" id="IPR036388">
    <property type="entry name" value="WH-like_DNA-bd_sf"/>
</dbReference>
<dbReference type="InterPro" id="IPR013325">
    <property type="entry name" value="RNA_pol_sigma_r2"/>
</dbReference>
<evidence type="ECO:0000259" key="7">
    <source>
        <dbReference type="Pfam" id="PF08281"/>
    </source>
</evidence>
<evidence type="ECO:0000313" key="8">
    <source>
        <dbReference type="EMBL" id="MDF2095274.1"/>
    </source>
</evidence>
<dbReference type="PANTHER" id="PTHR43133">
    <property type="entry name" value="RNA POLYMERASE ECF-TYPE SIGMA FACTO"/>
    <property type="match status" value="1"/>
</dbReference>
<dbReference type="EMBL" id="JARHUD010000002">
    <property type="protein sequence ID" value="MDF2095274.1"/>
    <property type="molecule type" value="Genomic_DNA"/>
</dbReference>
<evidence type="ECO:0000313" key="9">
    <source>
        <dbReference type="Proteomes" id="UP001215503"/>
    </source>
</evidence>
<evidence type="ECO:0000256" key="2">
    <source>
        <dbReference type="ARBA" id="ARBA00023015"/>
    </source>
</evidence>
<dbReference type="SUPFAM" id="SSF88659">
    <property type="entry name" value="Sigma3 and sigma4 domains of RNA polymerase sigma factors"/>
    <property type="match status" value="1"/>
</dbReference>
<dbReference type="InterPro" id="IPR007627">
    <property type="entry name" value="RNA_pol_sigma70_r2"/>
</dbReference>
<evidence type="ECO:0000259" key="6">
    <source>
        <dbReference type="Pfam" id="PF04542"/>
    </source>
</evidence>
<feature type="domain" description="RNA polymerase sigma-70 region 2" evidence="6">
    <location>
        <begin position="9"/>
        <end position="75"/>
    </location>
</feature>
<keyword evidence="4" id="KW-0804">Transcription</keyword>
<organism evidence="8 9">
    <name type="scientific">Aquibaculum arenosum</name>
    <dbReference type="NCBI Taxonomy" id="3032591"/>
    <lineage>
        <taxon>Bacteria</taxon>
        <taxon>Pseudomonadati</taxon>
        <taxon>Pseudomonadota</taxon>
        <taxon>Alphaproteobacteria</taxon>
        <taxon>Rhodospirillales</taxon>
        <taxon>Rhodovibrionaceae</taxon>
        <taxon>Aquibaculum</taxon>
    </lineage>
</organism>
<dbReference type="SUPFAM" id="SSF88946">
    <property type="entry name" value="Sigma2 domain of RNA polymerase sigma factors"/>
    <property type="match status" value="1"/>
</dbReference>
<dbReference type="Pfam" id="PF08281">
    <property type="entry name" value="Sigma70_r4_2"/>
    <property type="match status" value="1"/>
</dbReference>
<feature type="domain" description="RNA polymerase sigma factor 70 region 4 type 2" evidence="7">
    <location>
        <begin position="105"/>
        <end position="155"/>
    </location>
</feature>
<dbReference type="RefSeq" id="WP_275820532.1">
    <property type="nucleotide sequence ID" value="NZ_JARHUD010000002.1"/>
</dbReference>
<dbReference type="NCBIfam" id="TIGR02937">
    <property type="entry name" value="sigma70-ECF"/>
    <property type="match status" value="1"/>
</dbReference>
<dbReference type="Proteomes" id="UP001215503">
    <property type="component" value="Unassembled WGS sequence"/>
</dbReference>